<keyword evidence="4" id="KW-1185">Reference proteome</keyword>
<dbReference type="EMBL" id="OZ019896">
    <property type="protein sequence ID" value="CAK9222896.1"/>
    <property type="molecule type" value="Genomic_DNA"/>
</dbReference>
<dbReference type="Gene3D" id="1.25.40.10">
    <property type="entry name" value="Tetratricopeptide repeat domain"/>
    <property type="match status" value="1"/>
</dbReference>
<dbReference type="PANTHER" id="PTHR47926:SF533">
    <property type="entry name" value="DYW DOMAIN-CONTAINING PROTEIN"/>
    <property type="match status" value="1"/>
</dbReference>
<evidence type="ECO:0000313" key="4">
    <source>
        <dbReference type="Proteomes" id="UP001497512"/>
    </source>
</evidence>
<dbReference type="Proteomes" id="UP001497512">
    <property type="component" value="Chromosome 4"/>
</dbReference>
<reference evidence="3" key="1">
    <citation type="submission" date="2024-02" db="EMBL/GenBank/DDBJ databases">
        <authorList>
            <consortium name="ELIXIR-Norway"/>
            <consortium name="Elixir Norway"/>
        </authorList>
    </citation>
    <scope>NUCLEOTIDE SEQUENCE</scope>
</reference>
<evidence type="ECO:0000313" key="3">
    <source>
        <dbReference type="EMBL" id="CAK9222896.1"/>
    </source>
</evidence>
<dbReference type="Pfam" id="PF20430">
    <property type="entry name" value="Eplus_motif"/>
    <property type="match status" value="1"/>
</dbReference>
<keyword evidence="1" id="KW-0677">Repeat</keyword>
<dbReference type="InterPro" id="IPR046849">
    <property type="entry name" value="E2_motif"/>
</dbReference>
<dbReference type="InterPro" id="IPR046960">
    <property type="entry name" value="PPR_At4g14850-like_plant"/>
</dbReference>
<gene>
    <name evidence="3" type="ORF">CSSPTR1EN2_LOCUS16515</name>
</gene>
<dbReference type="InterPro" id="IPR011990">
    <property type="entry name" value="TPR-like_helical_dom_sf"/>
</dbReference>
<accession>A0ABP0UJY7</accession>
<dbReference type="Pfam" id="PF01535">
    <property type="entry name" value="PPR"/>
    <property type="match status" value="2"/>
</dbReference>
<dbReference type="PANTHER" id="PTHR47926">
    <property type="entry name" value="PENTATRICOPEPTIDE REPEAT-CONTAINING PROTEIN"/>
    <property type="match status" value="1"/>
</dbReference>
<dbReference type="Pfam" id="PF14432">
    <property type="entry name" value="DYW_deaminase"/>
    <property type="match status" value="1"/>
</dbReference>
<dbReference type="NCBIfam" id="TIGR00756">
    <property type="entry name" value="PPR"/>
    <property type="match status" value="1"/>
</dbReference>
<evidence type="ECO:0000256" key="1">
    <source>
        <dbReference type="ARBA" id="ARBA00022737"/>
    </source>
</evidence>
<sequence>MLACNCREEQKQHHRIFTDKTTRAGLQAEANRGSPLDKQALQPSLDPLQALCAPNSRLPIGDHKSSGGIASIDIPAKSALHRTPMNLLYNLDQQGVHVGAHRNSLIDMYGKHGSLGSAHQVFEEMAEQDVMSWNVMVAGLAQHGCGKDVLELFEQLDDTEELINKMSLDTDSSVWNSVLDDRSHPQTEEIYAELDELTRQIKETGYVPDTHHVMHDFEEQQEEQVISQHSEKLVIAFGLMTTATGSPIHVIKNLGVYMDFHTAPKFISKVSGHESSQGMPAAFITYDLCSGNCHHHCHIAELSLTTAKIQDICKFMANLQKWNC</sequence>
<feature type="domain" description="DYW" evidence="2">
    <location>
        <begin position="205"/>
        <end position="274"/>
    </location>
</feature>
<dbReference type="InterPro" id="IPR002885">
    <property type="entry name" value="PPR_rpt"/>
</dbReference>
<proteinExistence type="predicted"/>
<name>A0ABP0UJY7_9BRYO</name>
<evidence type="ECO:0000259" key="2">
    <source>
        <dbReference type="Pfam" id="PF14432"/>
    </source>
</evidence>
<dbReference type="InterPro" id="IPR032867">
    <property type="entry name" value="DYW_dom"/>
</dbReference>
<organism evidence="3 4">
    <name type="scientific">Sphagnum troendelagicum</name>
    <dbReference type="NCBI Taxonomy" id="128251"/>
    <lineage>
        <taxon>Eukaryota</taxon>
        <taxon>Viridiplantae</taxon>
        <taxon>Streptophyta</taxon>
        <taxon>Embryophyta</taxon>
        <taxon>Bryophyta</taxon>
        <taxon>Sphagnophytina</taxon>
        <taxon>Sphagnopsida</taxon>
        <taxon>Sphagnales</taxon>
        <taxon>Sphagnaceae</taxon>
        <taxon>Sphagnum</taxon>
    </lineage>
</organism>
<protein>
    <recommendedName>
        <fullName evidence="2">DYW domain-containing protein</fullName>
    </recommendedName>
</protein>